<keyword evidence="1" id="KW-0812">Transmembrane</keyword>
<evidence type="ECO:0008006" key="4">
    <source>
        <dbReference type="Google" id="ProtNLM"/>
    </source>
</evidence>
<protein>
    <recommendedName>
        <fullName evidence="4">FUSC family protein</fullName>
    </recommendedName>
</protein>
<gene>
    <name evidence="2" type="ORF">ACFPJ4_01815</name>
</gene>
<dbReference type="Proteomes" id="UP001596039">
    <property type="component" value="Unassembled WGS sequence"/>
</dbReference>
<dbReference type="RefSeq" id="WP_386738577.1">
    <property type="nucleotide sequence ID" value="NZ_JBHSMG010000001.1"/>
</dbReference>
<keyword evidence="3" id="KW-1185">Reference proteome</keyword>
<feature type="transmembrane region" description="Helical" evidence="1">
    <location>
        <begin position="20"/>
        <end position="39"/>
    </location>
</feature>
<proteinExistence type="predicted"/>
<evidence type="ECO:0000256" key="1">
    <source>
        <dbReference type="SAM" id="Phobius"/>
    </source>
</evidence>
<accession>A0ABW0NKZ3</accession>
<evidence type="ECO:0000313" key="3">
    <source>
        <dbReference type="Proteomes" id="UP001596039"/>
    </source>
</evidence>
<keyword evidence="1" id="KW-0472">Membrane</keyword>
<feature type="transmembrane region" description="Helical" evidence="1">
    <location>
        <begin position="164"/>
        <end position="187"/>
    </location>
</feature>
<reference evidence="3" key="1">
    <citation type="journal article" date="2019" name="Int. J. Syst. Evol. Microbiol.">
        <title>The Global Catalogue of Microorganisms (GCM) 10K type strain sequencing project: providing services to taxonomists for standard genome sequencing and annotation.</title>
        <authorList>
            <consortium name="The Broad Institute Genomics Platform"/>
            <consortium name="The Broad Institute Genome Sequencing Center for Infectious Disease"/>
            <person name="Wu L."/>
            <person name="Ma J."/>
        </authorList>
    </citation>
    <scope>NUCLEOTIDE SEQUENCE [LARGE SCALE GENOMIC DNA]</scope>
    <source>
        <strain evidence="3">CGMCC 4.6997</strain>
    </source>
</reference>
<organism evidence="2 3">
    <name type="scientific">Lysinimonas soli</name>
    <dbReference type="NCBI Taxonomy" id="1074233"/>
    <lineage>
        <taxon>Bacteria</taxon>
        <taxon>Bacillati</taxon>
        <taxon>Actinomycetota</taxon>
        <taxon>Actinomycetes</taxon>
        <taxon>Micrococcales</taxon>
        <taxon>Microbacteriaceae</taxon>
        <taxon>Lysinimonas</taxon>
    </lineage>
</organism>
<feature type="transmembrane region" description="Helical" evidence="1">
    <location>
        <begin position="51"/>
        <end position="69"/>
    </location>
</feature>
<name>A0ABW0NKZ3_9MICO</name>
<dbReference type="EMBL" id="JBHSMG010000001">
    <property type="protein sequence ID" value="MFC5500970.1"/>
    <property type="molecule type" value="Genomic_DNA"/>
</dbReference>
<keyword evidence="1" id="KW-1133">Transmembrane helix</keyword>
<comment type="caution">
    <text evidence="2">The sequence shown here is derived from an EMBL/GenBank/DDBJ whole genome shotgun (WGS) entry which is preliminary data.</text>
</comment>
<sequence length="373" mass="40830">MIERRSLTVSPQQIDPLSWFTGRVVPLVFAGLIVLYGAFRIPTWFTTPLPWVQPLAVLLCATACVFVYVMTRPLRGEPGWIVGIVTVAIGGAGFVLSAIGYAGTNQSIELMWGPFGLALAISSLAPYLSARRVLVLGGVGTLVFTLLAYWFIQGDARPWGPLTTMVIIASPVICGLVAAVTFSYALVNRMLPVIEQRSQRVLTRLPYDEEAERTERLRLARLSARAVPFLEGIAASGEITPQDRGLAGQLARRLRDDLVTQSNLSWLDSIASESRLVVVDPERRAERMRPAQRTALRAMLRAVLATPGADRGSLLIDLRGRPDGATAVAISMDVDLPEGRRIMHLAPYYLTLRAAVDEMNWDTRTLSFTVTGS</sequence>
<feature type="transmembrane region" description="Helical" evidence="1">
    <location>
        <begin position="110"/>
        <end position="128"/>
    </location>
</feature>
<feature type="transmembrane region" description="Helical" evidence="1">
    <location>
        <begin position="133"/>
        <end position="152"/>
    </location>
</feature>
<feature type="transmembrane region" description="Helical" evidence="1">
    <location>
        <begin position="81"/>
        <end position="104"/>
    </location>
</feature>
<evidence type="ECO:0000313" key="2">
    <source>
        <dbReference type="EMBL" id="MFC5500970.1"/>
    </source>
</evidence>